<dbReference type="AlphaFoldDB" id="A0A380SXM0"/>
<evidence type="ECO:0000259" key="9">
    <source>
        <dbReference type="Pfam" id="PF13953"/>
    </source>
</evidence>
<evidence type="ECO:0000256" key="1">
    <source>
        <dbReference type="ARBA" id="ARBA00004571"/>
    </source>
</evidence>
<evidence type="ECO:0000256" key="5">
    <source>
        <dbReference type="ARBA" id="ARBA00022692"/>
    </source>
</evidence>
<evidence type="ECO:0000256" key="2">
    <source>
        <dbReference type="ARBA" id="ARBA00008064"/>
    </source>
</evidence>
<evidence type="ECO:0000256" key="6">
    <source>
        <dbReference type="ARBA" id="ARBA00022729"/>
    </source>
</evidence>
<dbReference type="InterPro" id="IPR042186">
    <property type="entry name" value="FimD_plug_dom"/>
</dbReference>
<gene>
    <name evidence="11" type="primary">papC</name>
    <name evidence="11" type="ORF">CCOS864_01939</name>
</gene>
<feature type="domain" description="PapC-like C-terminal" evidence="9">
    <location>
        <begin position="681"/>
        <end position="739"/>
    </location>
</feature>
<dbReference type="EMBL" id="UIDD01000006">
    <property type="protein sequence ID" value="SUQ62495.1"/>
    <property type="molecule type" value="Genomic_DNA"/>
</dbReference>
<feature type="domain" description="PapC N-terminal" evidence="10">
    <location>
        <begin position="4"/>
        <end position="113"/>
    </location>
</feature>
<dbReference type="GO" id="GO:0009279">
    <property type="term" value="C:cell outer membrane"/>
    <property type="evidence" value="ECO:0007669"/>
    <property type="project" value="UniProtKB-SubCell"/>
</dbReference>
<sequence length="759" mass="84140">MNARINDRHLAEQSFNFYATDEDESQVRACVPFELVRKFGLKQEALEMLGRWHQQECVAMESVSGITVRPDMESTTLIVTIPQAWMEYSDPNWSSIEEWDHGIPGFLLDYNVNTSVSKYRNSGRSQQTSGNGTAGFNVGAWRIRSDFQGSNQRRSGYSGSNFSWNNLNAFRPIPSLGAKLQVGENQLNSSLFDSFRYIGLNLASDDQMMPPNLRGYAPEVTGVADSTARVTVRQGERVLYETMVPPGPFRIRDLNSAVSGKLDVEITQDNGQVQKYQMETANIPYLSRPGRFRYNMTIGRPSSYDRKMTDPMFASSELSWGVNSDWSVYGGNLMANGYTAMAAGIGRNLHQFGVISTDVTHARAEVSNQGRYKGSSLRLNYAKRFDEYNSEITFAGYRFSQRDFLTMDEFLQSRDEHTTTRNSKAVYTVLANKSFIDLGFSGHLSYTREDYWDQKPTERFSTFLSRYFEVGGLKGVSATLSLNHTRSYRKQDKSLSLSISVPFGDGRRVSYDTFANGKGIRHGASYSMYEQDQSYLLSANTGRGGDGVQGYFNRRTSMADISMNGYQAADGQSVGVSLQGGATVTAEGAALHQSAFNGGTRIMVDTDGVAGVPLQNSSARTNTMGIAVLPAVNNYYRTDVRIDVNTLADDMEAVKSVTEATLTEGAIGYRKLSIIQGSKAMITLKMPDGSYPPFGASVYDASAREVAIVAESGFAYLTGINPDAVFDVRWEGKKQCTVTLPKKLKSEQRYALLCEPLSK</sequence>
<dbReference type="Gene3D" id="2.60.40.2610">
    <property type="entry name" value="Outer membrane usher protein FimD, plug domain"/>
    <property type="match status" value="1"/>
</dbReference>
<keyword evidence="12" id="KW-1185">Reference proteome</keyword>
<reference evidence="12" key="1">
    <citation type="submission" date="2018-07" db="EMBL/GenBank/DDBJ databases">
        <authorList>
            <person name="Blom J."/>
        </authorList>
    </citation>
    <scope>NUCLEOTIDE SEQUENCE [LARGE SCALE GENOMIC DNA]</scope>
    <source>
        <strain evidence="12">CCOS 864</strain>
    </source>
</reference>
<dbReference type="Pfam" id="PF13953">
    <property type="entry name" value="PapC_C"/>
    <property type="match status" value="1"/>
</dbReference>
<keyword evidence="8" id="KW-0998">Cell outer membrane</keyword>
<keyword evidence="4" id="KW-1134">Transmembrane beta strand</keyword>
<dbReference type="Pfam" id="PF00577">
    <property type="entry name" value="Usher"/>
    <property type="match status" value="1"/>
</dbReference>
<keyword evidence="6" id="KW-0732">Signal</keyword>
<evidence type="ECO:0000256" key="8">
    <source>
        <dbReference type="ARBA" id="ARBA00023237"/>
    </source>
</evidence>
<dbReference type="InterPro" id="IPR025885">
    <property type="entry name" value="PapC_N"/>
</dbReference>
<evidence type="ECO:0000256" key="4">
    <source>
        <dbReference type="ARBA" id="ARBA00022452"/>
    </source>
</evidence>
<dbReference type="GO" id="GO:0009297">
    <property type="term" value="P:pilus assembly"/>
    <property type="evidence" value="ECO:0007669"/>
    <property type="project" value="InterPro"/>
</dbReference>
<dbReference type="Gene3D" id="3.10.20.410">
    <property type="match status" value="1"/>
</dbReference>
<evidence type="ECO:0000256" key="7">
    <source>
        <dbReference type="ARBA" id="ARBA00023136"/>
    </source>
</evidence>
<dbReference type="PANTHER" id="PTHR30451:SF10">
    <property type="entry name" value="OUTER MEMBRANE USHER PROTEIN YFCU-RELATED"/>
    <property type="match status" value="1"/>
</dbReference>
<keyword evidence="5" id="KW-0812">Transmembrane</keyword>
<evidence type="ECO:0000313" key="11">
    <source>
        <dbReference type="EMBL" id="SUQ62495.1"/>
    </source>
</evidence>
<protein>
    <submittedName>
        <fullName evidence="11">Outer membrane usher protein PapC</fullName>
    </submittedName>
</protein>
<dbReference type="Pfam" id="PF13954">
    <property type="entry name" value="PapC_N"/>
    <property type="match status" value="1"/>
</dbReference>
<organism evidence="11 12">
    <name type="scientific">Pseudomonas wadenswilerensis</name>
    <dbReference type="NCBI Taxonomy" id="1785161"/>
    <lineage>
        <taxon>Bacteria</taxon>
        <taxon>Pseudomonadati</taxon>
        <taxon>Pseudomonadota</taxon>
        <taxon>Gammaproteobacteria</taxon>
        <taxon>Pseudomonadales</taxon>
        <taxon>Pseudomonadaceae</taxon>
        <taxon>Pseudomonas</taxon>
    </lineage>
</organism>
<evidence type="ECO:0000313" key="12">
    <source>
        <dbReference type="Proteomes" id="UP000255177"/>
    </source>
</evidence>
<comment type="subcellular location">
    <subcellularLocation>
        <location evidence="1">Cell outer membrane</location>
        <topology evidence="1">Multi-pass membrane protein</topology>
    </subcellularLocation>
</comment>
<dbReference type="SUPFAM" id="SSF141729">
    <property type="entry name" value="FimD N-terminal domain-like"/>
    <property type="match status" value="1"/>
</dbReference>
<dbReference type="InterPro" id="IPR025949">
    <property type="entry name" value="PapC-like_C"/>
</dbReference>
<evidence type="ECO:0000259" key="10">
    <source>
        <dbReference type="Pfam" id="PF13954"/>
    </source>
</evidence>
<keyword evidence="7" id="KW-0472">Membrane</keyword>
<evidence type="ECO:0000256" key="3">
    <source>
        <dbReference type="ARBA" id="ARBA00022448"/>
    </source>
</evidence>
<dbReference type="InterPro" id="IPR043142">
    <property type="entry name" value="PapC-like_C_sf"/>
</dbReference>
<dbReference type="InterPro" id="IPR000015">
    <property type="entry name" value="Fimb_usher"/>
</dbReference>
<dbReference type="PANTHER" id="PTHR30451">
    <property type="entry name" value="OUTER MEMBRANE USHER PROTEIN"/>
    <property type="match status" value="1"/>
</dbReference>
<name>A0A380SXM0_9PSED</name>
<dbReference type="Proteomes" id="UP000255177">
    <property type="component" value="Unassembled WGS sequence"/>
</dbReference>
<dbReference type="Gene3D" id="2.60.40.3110">
    <property type="match status" value="1"/>
</dbReference>
<dbReference type="InterPro" id="IPR037224">
    <property type="entry name" value="PapC_N_sf"/>
</dbReference>
<keyword evidence="3" id="KW-0813">Transport</keyword>
<comment type="similarity">
    <text evidence="2">Belongs to the fimbrial export usher family.</text>
</comment>
<accession>A0A380SXM0</accession>
<dbReference type="Gene3D" id="2.60.40.2070">
    <property type="match status" value="1"/>
</dbReference>
<proteinExistence type="inferred from homology"/>
<dbReference type="GO" id="GO:0015473">
    <property type="term" value="F:fimbrial usher porin activity"/>
    <property type="evidence" value="ECO:0007669"/>
    <property type="project" value="InterPro"/>
</dbReference>